<dbReference type="GO" id="GO:0022857">
    <property type="term" value="F:transmembrane transporter activity"/>
    <property type="evidence" value="ECO:0007669"/>
    <property type="project" value="TreeGrafter"/>
</dbReference>
<keyword evidence="3 6" id="KW-0812">Transmembrane</keyword>
<feature type="transmembrane region" description="Helical" evidence="6">
    <location>
        <begin position="428"/>
        <end position="451"/>
    </location>
</feature>
<dbReference type="Pfam" id="PF02687">
    <property type="entry name" value="FtsX"/>
    <property type="match status" value="2"/>
</dbReference>
<evidence type="ECO:0000313" key="9">
    <source>
        <dbReference type="EMBL" id="SMD32807.1"/>
    </source>
</evidence>
<organism evidence="9 10">
    <name type="scientific">Reichenbachiella faecimaris</name>
    <dbReference type="NCBI Taxonomy" id="692418"/>
    <lineage>
        <taxon>Bacteria</taxon>
        <taxon>Pseudomonadati</taxon>
        <taxon>Bacteroidota</taxon>
        <taxon>Cytophagia</taxon>
        <taxon>Cytophagales</taxon>
        <taxon>Reichenbachiellaceae</taxon>
        <taxon>Reichenbachiella</taxon>
    </lineage>
</organism>
<evidence type="ECO:0000256" key="1">
    <source>
        <dbReference type="ARBA" id="ARBA00004651"/>
    </source>
</evidence>
<feature type="domain" description="MacB-like periplasmic core" evidence="8">
    <location>
        <begin position="20"/>
        <end position="243"/>
    </location>
</feature>
<dbReference type="RefSeq" id="WP_139793757.1">
    <property type="nucleotide sequence ID" value="NZ_FWYF01000001.1"/>
</dbReference>
<feature type="transmembrane region" description="Helical" evidence="6">
    <location>
        <begin position="335"/>
        <end position="362"/>
    </location>
</feature>
<evidence type="ECO:0000256" key="4">
    <source>
        <dbReference type="ARBA" id="ARBA00022989"/>
    </source>
</evidence>
<gene>
    <name evidence="9" type="ORF">SAMN04488029_1158</name>
</gene>
<evidence type="ECO:0000256" key="6">
    <source>
        <dbReference type="SAM" id="Phobius"/>
    </source>
</evidence>
<feature type="transmembrane region" description="Helical" evidence="6">
    <location>
        <begin position="294"/>
        <end position="314"/>
    </location>
</feature>
<evidence type="ECO:0000256" key="2">
    <source>
        <dbReference type="ARBA" id="ARBA00022475"/>
    </source>
</evidence>
<feature type="transmembrane region" description="Helical" evidence="6">
    <location>
        <begin position="727"/>
        <end position="746"/>
    </location>
</feature>
<feature type="domain" description="ABC3 transporter permease C-terminal" evidence="7">
    <location>
        <begin position="295"/>
        <end position="412"/>
    </location>
</feature>
<dbReference type="PANTHER" id="PTHR30572">
    <property type="entry name" value="MEMBRANE COMPONENT OF TRANSPORTER-RELATED"/>
    <property type="match status" value="1"/>
</dbReference>
<feature type="transmembrane region" description="Helical" evidence="6">
    <location>
        <begin position="672"/>
        <end position="700"/>
    </location>
</feature>
<keyword evidence="4 6" id="KW-1133">Transmembrane helix</keyword>
<dbReference type="EMBL" id="FWYF01000001">
    <property type="protein sequence ID" value="SMD32807.1"/>
    <property type="molecule type" value="Genomic_DNA"/>
</dbReference>
<dbReference type="GO" id="GO:0005886">
    <property type="term" value="C:plasma membrane"/>
    <property type="evidence" value="ECO:0007669"/>
    <property type="project" value="UniProtKB-SubCell"/>
</dbReference>
<protein>
    <submittedName>
        <fullName evidence="9">MacB-like core domain-containing protein</fullName>
    </submittedName>
</protein>
<keyword evidence="5 6" id="KW-0472">Membrane</keyword>
<dbReference type="PANTHER" id="PTHR30572:SF18">
    <property type="entry name" value="ABC-TYPE MACROLIDE FAMILY EXPORT SYSTEM PERMEASE COMPONENT 2"/>
    <property type="match status" value="1"/>
</dbReference>
<feature type="transmembrane region" description="Helical" evidence="6">
    <location>
        <begin position="20"/>
        <end position="39"/>
    </location>
</feature>
<dbReference type="PROSITE" id="PS51257">
    <property type="entry name" value="PROKAR_LIPOPROTEIN"/>
    <property type="match status" value="1"/>
</dbReference>
<dbReference type="Proteomes" id="UP000192472">
    <property type="component" value="Unassembled WGS sequence"/>
</dbReference>
<evidence type="ECO:0000259" key="7">
    <source>
        <dbReference type="Pfam" id="PF02687"/>
    </source>
</evidence>
<evidence type="ECO:0000259" key="8">
    <source>
        <dbReference type="Pfam" id="PF12704"/>
    </source>
</evidence>
<evidence type="ECO:0000256" key="5">
    <source>
        <dbReference type="ARBA" id="ARBA00023136"/>
    </source>
</evidence>
<evidence type="ECO:0000256" key="3">
    <source>
        <dbReference type="ARBA" id="ARBA00022692"/>
    </source>
</evidence>
<dbReference type="STRING" id="692418.SAMN04488029_1158"/>
<accession>A0A1W2G806</accession>
<feature type="transmembrane region" description="Helical" evidence="6">
    <location>
        <begin position="762"/>
        <end position="782"/>
    </location>
</feature>
<feature type="domain" description="MacB-like periplasmic core" evidence="8">
    <location>
        <begin position="441"/>
        <end position="627"/>
    </location>
</feature>
<feature type="transmembrane region" description="Helical" evidence="6">
    <location>
        <begin position="382"/>
        <end position="407"/>
    </location>
</feature>
<reference evidence="9 10" key="1">
    <citation type="submission" date="2017-04" db="EMBL/GenBank/DDBJ databases">
        <authorList>
            <person name="Afonso C.L."/>
            <person name="Miller P.J."/>
            <person name="Scott M.A."/>
            <person name="Spackman E."/>
            <person name="Goraichik I."/>
            <person name="Dimitrov K.M."/>
            <person name="Suarez D.L."/>
            <person name="Swayne D.E."/>
        </authorList>
    </citation>
    <scope>NUCLEOTIDE SEQUENCE [LARGE SCALE GENOMIC DNA]</scope>
    <source>
        <strain evidence="9 10">DSM 26133</strain>
    </source>
</reference>
<dbReference type="InterPro" id="IPR025857">
    <property type="entry name" value="MacB_PCD"/>
</dbReference>
<proteinExistence type="predicted"/>
<dbReference type="InterPro" id="IPR050250">
    <property type="entry name" value="Macrolide_Exporter_MacB"/>
</dbReference>
<feature type="domain" description="ABC3 transporter permease C-terminal" evidence="7">
    <location>
        <begin position="678"/>
        <end position="782"/>
    </location>
</feature>
<dbReference type="AlphaFoldDB" id="A0A1W2G806"/>
<dbReference type="Pfam" id="PF12704">
    <property type="entry name" value="MacB_PCD"/>
    <property type="match status" value="2"/>
</dbReference>
<dbReference type="OrthoDB" id="5933722at2"/>
<comment type="subcellular location">
    <subcellularLocation>
        <location evidence="1">Cell membrane</location>
        <topology evidence="1">Multi-pass membrane protein</topology>
    </subcellularLocation>
</comment>
<keyword evidence="2" id="KW-1003">Cell membrane</keyword>
<dbReference type="InterPro" id="IPR003838">
    <property type="entry name" value="ABC3_permease_C"/>
</dbReference>
<name>A0A1W2G806_REIFA</name>
<keyword evidence="10" id="KW-1185">Reference proteome</keyword>
<evidence type="ECO:0000313" key="10">
    <source>
        <dbReference type="Proteomes" id="UP000192472"/>
    </source>
</evidence>
<sequence>MFKNYLKVTLRNLLKNKTFVSINIIGLGLALACCIVAYINSKFNWSFDECHAQIDYIYKVHSVRDDKGDIREYGRVPFPIADAVKNDIVGVDRVFRYESHVFTARDVQLDKVFNTSVTYVDPGFLESFTFDLISGDLDAYHQLENAIVTQEYASKFYGDEDPIGKVLTVFDDTGMSFNFTIAGVVEKAPQNSSVHFELLLNFENRYRMYDDNVKGNWEAMAQNTFVYLNNPDQAAAIESQLDKYISIQNEARPDFIITKFVLSPMNNHAQISQEIRWDNLRNAAPAAATLTPQLMALLILLVACFNFTNTAIATSNRRLKEIGVRKVLGGNRRQLILQFLAENLTICFLAIVMSLVIAQFLVPAYSAMWEGMDLEMSFSEDYVLYIFLVGLLIFTTLLAGFYPSLYVSKYDPVSILRGTLSIGGSGRLTKVLLACQYTFTVIAMFASVAFIQNARYQDSLDMGYDRAQVLGVSVLNDNEYQKTITSMLANPDIEAVASAKNHIGRGNYGTTLLNDDAEVDANMLDVGIGYLEVMGLEIVAGRSFSKELEASDSEGSLIINEKAVEAFGWTDAIGKRVAVNDTTTLTVVGVIKNFYMYGFWAPIEPVGITLKSLRFEDDGTNSFVVARTNVDKIRNVYDDLESDWNSRIQTKIFNGFFQDDFLRQAKEVNDNIMMIFAFLGIVAFVLSCLGLFTLVSINLMKRVKEIGVRKVLGSSIGHIVYLINKDYFLLLLISSSLGVTFGYYLIDGLIAQIFTHYKAMDVITFATPILIIVLISLTIASLRTFKFAQVNPVTALRYE</sequence>